<gene>
    <name evidence="1" type="ORF">METZ01_LOCUS322415</name>
</gene>
<dbReference type="PROSITE" id="PS51257">
    <property type="entry name" value="PROKAR_LIPOPROTEIN"/>
    <property type="match status" value="1"/>
</dbReference>
<dbReference type="AlphaFoldDB" id="A0A382PCF9"/>
<dbReference type="EMBL" id="UINC01105548">
    <property type="protein sequence ID" value="SVC69561.1"/>
    <property type="molecule type" value="Genomic_DNA"/>
</dbReference>
<protein>
    <submittedName>
        <fullName evidence="1">Uncharacterized protein</fullName>
    </submittedName>
</protein>
<reference evidence="1" key="1">
    <citation type="submission" date="2018-05" db="EMBL/GenBank/DDBJ databases">
        <authorList>
            <person name="Lanie J.A."/>
            <person name="Ng W.-L."/>
            <person name="Kazmierczak K.M."/>
            <person name="Andrzejewski T.M."/>
            <person name="Davidsen T.M."/>
            <person name="Wayne K.J."/>
            <person name="Tettelin H."/>
            <person name="Glass J.I."/>
            <person name="Rusch D."/>
            <person name="Podicherti R."/>
            <person name="Tsui H.-C.T."/>
            <person name="Winkler M.E."/>
        </authorList>
    </citation>
    <scope>NUCLEOTIDE SEQUENCE</scope>
</reference>
<sequence length="159" mass="18302">MKKYILLVVSISVISISCKKDLSYGVEAINALPPNAQKTKLKTNEQFISILYANLFQKALGASEMIEIKHCIEAFGDKETIHEVIVSNLMNRPDVIIPSDSLMRADIDGFLNETYERFYVRDITEAEKEYLTRFIETNPIFSAEMLYMAFALSDEYQYY</sequence>
<organism evidence="1">
    <name type="scientific">marine metagenome</name>
    <dbReference type="NCBI Taxonomy" id="408172"/>
    <lineage>
        <taxon>unclassified sequences</taxon>
        <taxon>metagenomes</taxon>
        <taxon>ecological metagenomes</taxon>
    </lineage>
</organism>
<evidence type="ECO:0000313" key="1">
    <source>
        <dbReference type="EMBL" id="SVC69561.1"/>
    </source>
</evidence>
<name>A0A382PCF9_9ZZZZ</name>
<proteinExistence type="predicted"/>
<accession>A0A382PCF9</accession>